<evidence type="ECO:0000259" key="2">
    <source>
        <dbReference type="SMART" id="SM00382"/>
    </source>
</evidence>
<keyword evidence="1" id="KW-0227">DNA damage</keyword>
<dbReference type="InterPro" id="IPR049163">
    <property type="entry name" value="Pif1-like_2B_dom"/>
</dbReference>
<dbReference type="OMA" id="TITHIVY"/>
<dbReference type="GO" id="GO:0006281">
    <property type="term" value="P:DNA repair"/>
    <property type="evidence" value="ECO:0007669"/>
    <property type="project" value="UniProtKB-KW"/>
</dbReference>
<dbReference type="Gene3D" id="3.40.50.300">
    <property type="entry name" value="P-loop containing nucleotide triphosphate hydrolases"/>
    <property type="match status" value="1"/>
</dbReference>
<accession>A0A671TQL9</accession>
<organism evidence="3 4">
    <name type="scientific">Sparus aurata</name>
    <name type="common">Gilthead sea bream</name>
    <dbReference type="NCBI Taxonomy" id="8175"/>
    <lineage>
        <taxon>Eukaryota</taxon>
        <taxon>Metazoa</taxon>
        <taxon>Chordata</taxon>
        <taxon>Craniata</taxon>
        <taxon>Vertebrata</taxon>
        <taxon>Euteleostomi</taxon>
        <taxon>Actinopterygii</taxon>
        <taxon>Neopterygii</taxon>
        <taxon>Teleostei</taxon>
        <taxon>Neoteleostei</taxon>
        <taxon>Acanthomorphata</taxon>
        <taxon>Eupercaria</taxon>
        <taxon>Spariformes</taxon>
        <taxon>Sparidae</taxon>
        <taxon>Sparus</taxon>
    </lineage>
</organism>
<evidence type="ECO:0000256" key="1">
    <source>
        <dbReference type="RuleBase" id="RU363044"/>
    </source>
</evidence>
<dbReference type="InterPro" id="IPR036691">
    <property type="entry name" value="Endo/exonu/phosph_ase_sf"/>
</dbReference>
<dbReference type="EC" id="5.6.2.3" evidence="1"/>
<evidence type="ECO:0000313" key="3">
    <source>
        <dbReference type="Ensembl" id="ENSSAUP00010004279.1"/>
    </source>
</evidence>
<keyword evidence="1" id="KW-0067">ATP-binding</keyword>
<dbReference type="SUPFAM" id="SSF52540">
    <property type="entry name" value="P-loop containing nucleoside triphosphate hydrolases"/>
    <property type="match status" value="2"/>
</dbReference>
<comment type="cofactor">
    <cofactor evidence="1">
        <name>Mg(2+)</name>
        <dbReference type="ChEBI" id="CHEBI:18420"/>
    </cofactor>
</comment>
<dbReference type="Pfam" id="PF14214">
    <property type="entry name" value="Helitron_like_N"/>
    <property type="match status" value="1"/>
</dbReference>
<name>A0A671TQL9_SPAAU</name>
<comment type="catalytic activity">
    <reaction evidence="1">
        <text>ATP + H2O = ADP + phosphate + H(+)</text>
        <dbReference type="Rhea" id="RHEA:13065"/>
        <dbReference type="ChEBI" id="CHEBI:15377"/>
        <dbReference type="ChEBI" id="CHEBI:15378"/>
        <dbReference type="ChEBI" id="CHEBI:30616"/>
        <dbReference type="ChEBI" id="CHEBI:43474"/>
        <dbReference type="ChEBI" id="CHEBI:456216"/>
        <dbReference type="EC" id="5.6.2.3"/>
    </reaction>
</comment>
<dbReference type="GO" id="GO:0016787">
    <property type="term" value="F:hydrolase activity"/>
    <property type="evidence" value="ECO:0007669"/>
    <property type="project" value="UniProtKB-KW"/>
</dbReference>
<keyword evidence="1" id="KW-0233">DNA recombination</keyword>
<dbReference type="GO" id="GO:0000723">
    <property type="term" value="P:telomere maintenance"/>
    <property type="evidence" value="ECO:0007669"/>
    <property type="project" value="InterPro"/>
</dbReference>
<dbReference type="GO" id="GO:0043139">
    <property type="term" value="F:5'-3' DNA helicase activity"/>
    <property type="evidence" value="ECO:0007669"/>
    <property type="project" value="UniProtKB-EC"/>
</dbReference>
<keyword evidence="1" id="KW-0347">Helicase</keyword>
<dbReference type="PANTHER" id="PTHR47642:SF3">
    <property type="entry name" value="ATP-DEPENDENT DNA HELICASE"/>
    <property type="match status" value="1"/>
</dbReference>
<dbReference type="GeneTree" id="ENSGT00940000164296"/>
<dbReference type="InterPro" id="IPR010285">
    <property type="entry name" value="DNA_helicase_pif1-like_DEAD"/>
</dbReference>
<evidence type="ECO:0000313" key="4">
    <source>
        <dbReference type="Proteomes" id="UP000472265"/>
    </source>
</evidence>
<dbReference type="InterPro" id="IPR003593">
    <property type="entry name" value="AAA+_ATPase"/>
</dbReference>
<proteinExistence type="inferred from homology"/>
<dbReference type="Pfam" id="PF20209">
    <property type="entry name" value="DUF6570"/>
    <property type="match status" value="1"/>
</dbReference>
<dbReference type="Pfam" id="PF05970">
    <property type="entry name" value="PIF1"/>
    <property type="match status" value="1"/>
</dbReference>
<reference evidence="3" key="1">
    <citation type="submission" date="2021-04" db="EMBL/GenBank/DDBJ databases">
        <authorList>
            <consortium name="Wellcome Sanger Institute Data Sharing"/>
        </authorList>
    </citation>
    <scope>NUCLEOTIDE SEQUENCE [LARGE SCALE GENOMIC DNA]</scope>
</reference>
<dbReference type="Pfam" id="PF03372">
    <property type="entry name" value="Exo_endo_phos"/>
    <property type="match status" value="1"/>
</dbReference>
<dbReference type="InterPro" id="IPR005135">
    <property type="entry name" value="Endo/exonuclease/phosphatase"/>
</dbReference>
<dbReference type="InterPro" id="IPR051055">
    <property type="entry name" value="PIF1_helicase"/>
</dbReference>
<dbReference type="Pfam" id="PF21530">
    <property type="entry name" value="Pif1_2B_dom"/>
    <property type="match status" value="1"/>
</dbReference>
<dbReference type="InterPro" id="IPR027417">
    <property type="entry name" value="P-loop_NTPase"/>
</dbReference>
<dbReference type="SUPFAM" id="SSF56219">
    <property type="entry name" value="DNase I-like"/>
    <property type="match status" value="1"/>
</dbReference>
<comment type="similarity">
    <text evidence="1">Belongs to the helicase family.</text>
</comment>
<dbReference type="GO" id="GO:0005524">
    <property type="term" value="F:ATP binding"/>
    <property type="evidence" value="ECO:0007669"/>
    <property type="project" value="UniProtKB-KW"/>
</dbReference>
<dbReference type="GO" id="GO:0006310">
    <property type="term" value="P:DNA recombination"/>
    <property type="evidence" value="ECO:0007669"/>
    <property type="project" value="UniProtKB-KW"/>
</dbReference>
<dbReference type="SMART" id="SM00382">
    <property type="entry name" value="AAA"/>
    <property type="match status" value="1"/>
</dbReference>
<keyword evidence="4" id="KW-1185">Reference proteome</keyword>
<protein>
    <recommendedName>
        <fullName evidence="1">ATP-dependent DNA helicase</fullName>
        <ecNumber evidence="1">5.6.2.3</ecNumber>
    </recommendedName>
</protein>
<keyword evidence="1" id="KW-0234">DNA repair</keyword>
<dbReference type="InterPro" id="IPR025476">
    <property type="entry name" value="Helitron_helicase-like"/>
</dbReference>
<dbReference type="Ensembl" id="ENSSAUT00010004620.1">
    <property type="protein sequence ID" value="ENSSAUP00010004279.1"/>
    <property type="gene ID" value="ENSSAUG00010002223.1"/>
</dbReference>
<sequence>MLIADKCISDKYLHKCNEDCILPCKWLGTARSVLWICSKCHSCIIDGVMPPECALNNLALCPIPPVLACLKRLEEHLIALHIPFMKMLALPKGGQNGVHGPVTCVPANIVQTSNLLPHTDMEGSLLPVKLKRKLTYKGHYDYEFVDSMRIRQALQYLKEINVHYKDVEFNEAWINTFCSESDSNCDAGGEVSADVGEDELLHDRQNHCMFQDTCLMPVDIGQETLDQYFDNILNLAPAEGNSPVRLLSDHTNEAKCFPVLFPTGHGTYHDSRPHRLTLSRYFNNRILHADGRFAQNVEYIFFAQYLSEVEQVVSNVSIALRKGKGGAISKVSRNVLNDEESLKKLLQFDDGFRFLKPIRGTPSFWQGAQRDLLACVRQLGVPTWFCSFSSADMRWKSLLNSILKQAGRTETAEQLDYAERCQLLRGSPATAARMFDFRWHCFLREVLMSPSNPIGKIKDYFYRVEFQQRGSPHVHCLFWIENAPIIDKNTDEEVVDFIDHYVTCELPAPDETLLEIVTSVQQHSKRHSKSCKKNKTVCRFNFPKPPSAKTFISRPVSEEDDKKSCKCKVGLDEAHKLDCCACKNEGQKKPAIMKKEIAVNIMTKIKEALSDDNASFDSVEELFGHLGLNQSRFEAAYNRVARKMHVVLKRQANEVWINQYSKPLLKCWNANIDIQYVVDAYACVVYIISYISKAEKEMGLLLGNARREAAKEGNSSAKDALKNLGSVYLHNRDVCAQEAVYRLTNMHLKECSRKVVFVPVGENTVRMSLPLSVLKQKASSHDLTDEDMWMRSSVDRYKNRPKNGTFNDMCLATFASEYRVLSKNETAGHRVKLDDDCGFIVKRTRSQPAVVRYVRFSETKNPELFYQSILQLFLPYRIDGQLKPAGFEMFEQFYRHGRVKLGDKLMHSVKAVVDSNRCKFERDADELDDIQNSIDTDGVFEDAWCELCPEQELERLECIEERRGTEQIVEEHVDGIPDLAVNSKDVAHLEKRNNLLNREDGLALVRSLNETQMCIFYQIRQWCLDRVNGAKPDPIHVFITGGAGTGKSHLIRAIQYEANRLLQRGCHDPDDICVLLTAPTGIAAHNLNAATIHNAFSIGKDVRLPYTPLGEEKLNSLRAKYSSLQLLIIDEISMVDHKLLAYIHGRLRQIKQSGDYSPFGNVSVIAVGDFYQLPPVKGRPLYLDDLEGGDLWSRLFKVAELKTVVRQKDPVFAELLNRVRTRSKGTPMLDSDIEILKHCETGEVSSALHIFPTNRQVNEHNVKQLFKSCPDHVEIEAQDYVNSKKTGKLELISGHHSRAYDTCLDETLLLGKDARVMLFKNLDVADGLVNGACGTVTHIVYPENDGTRFPQTVYVKFDDDRVGIQKRKRCAFASAVEMGSTGIQPEEDRVTKKGGMRRQFPLKLAWACTVHKVQGITVDQAVVSLERIFAAGQAYVALSRVRNLSGLVIRDFKEKAIYCKDTIKDAIENMPPFMVENISRHKFNTQTFTVFLMNVQNLTSHVSDLALRTQHLQPNCIAVTETWLPAVSSFETVKMDGYAYHNQPRNLSYNSSDPILTEIQGQQRGGVGLYSADNLACNFLQVPNVNLECLVYHCTTYSILIAVIYRPPSYPMTLFKVNLGKLLDWLNPQSHTIAVMGDFNDDILKSSSMAKFMTNKGFVQFVKQPTTINGTLIDHVYVK</sequence>
<keyword evidence="1" id="KW-0378">Hydrolase</keyword>
<feature type="domain" description="AAA+ ATPase" evidence="2">
    <location>
        <begin position="1033"/>
        <end position="1205"/>
    </location>
</feature>
<dbReference type="Gene3D" id="3.60.10.10">
    <property type="entry name" value="Endonuclease/exonuclease/phosphatase"/>
    <property type="match status" value="1"/>
</dbReference>
<dbReference type="InterPro" id="IPR046700">
    <property type="entry name" value="DUF6570"/>
</dbReference>
<dbReference type="Proteomes" id="UP000472265">
    <property type="component" value="Chromosome 13"/>
</dbReference>
<reference evidence="3" key="2">
    <citation type="submission" date="2025-08" db="UniProtKB">
        <authorList>
            <consortium name="Ensembl"/>
        </authorList>
    </citation>
    <scope>IDENTIFICATION</scope>
</reference>
<dbReference type="CDD" id="cd18809">
    <property type="entry name" value="SF1_C_RecD"/>
    <property type="match status" value="1"/>
</dbReference>
<dbReference type="InParanoid" id="A0A671TQL9"/>
<keyword evidence="1" id="KW-0547">Nucleotide-binding</keyword>
<reference evidence="3" key="3">
    <citation type="submission" date="2025-09" db="UniProtKB">
        <authorList>
            <consortium name="Ensembl"/>
        </authorList>
    </citation>
    <scope>IDENTIFICATION</scope>
</reference>
<dbReference type="PANTHER" id="PTHR47642">
    <property type="entry name" value="ATP-DEPENDENT DNA HELICASE"/>
    <property type="match status" value="1"/>
</dbReference>